<evidence type="ECO:0000313" key="1">
    <source>
        <dbReference type="EMBL" id="POH35746.1"/>
    </source>
</evidence>
<evidence type="ECO:0000313" key="2">
    <source>
        <dbReference type="Proteomes" id="UP000237511"/>
    </source>
</evidence>
<sequence length="80" mass="8711">MKINGQTVAAFDHSTGSSIRGNLARLFHYGEGSAVMLRANGNGSYRGHDYGSGASFKVKVHRKRVDIFDYGESAYFAYSG</sequence>
<accession>A0A2S3YVU6</accession>
<dbReference type="RefSeq" id="WP_103452571.1">
    <property type="nucleotide sequence ID" value="NZ_LODU01000001.1"/>
</dbReference>
<name>A0A2S3YVU6_9HYPH</name>
<gene>
    <name evidence="1" type="ORF">ATY31_00480</name>
</gene>
<dbReference type="Proteomes" id="UP000237511">
    <property type="component" value="Unassembled WGS sequence"/>
</dbReference>
<reference evidence="1 2" key="1">
    <citation type="journal article" date="2014" name="Syst. Appl. Microbiol.">
        <title>Microsymbionts of Phaseolus vulgaris in acid and alkaline soils of Mexico.</title>
        <authorList>
            <person name="Verastegui-Valdes M.M."/>
            <person name="Zhang Y.J."/>
            <person name="Rivera-Orduna F.N."/>
            <person name="Cheng H.P."/>
            <person name="Sui X.H."/>
            <person name="Wang E.T."/>
        </authorList>
    </citation>
    <scope>NUCLEOTIDE SEQUENCE [LARGE SCALE GENOMIC DNA]</scope>
    <source>
        <strain evidence="1 2">FG01</strain>
    </source>
</reference>
<protein>
    <submittedName>
        <fullName evidence="1">Uncharacterized protein</fullName>
    </submittedName>
</protein>
<dbReference type="EMBL" id="LODU01000001">
    <property type="protein sequence ID" value="POH35746.1"/>
    <property type="molecule type" value="Genomic_DNA"/>
</dbReference>
<comment type="caution">
    <text evidence="1">The sequence shown here is derived from an EMBL/GenBank/DDBJ whole genome shotgun (WGS) entry which is preliminary data.</text>
</comment>
<organism evidence="1 2">
    <name type="scientific">Sinorhizobium americanum</name>
    <dbReference type="NCBI Taxonomy" id="194963"/>
    <lineage>
        <taxon>Bacteria</taxon>
        <taxon>Pseudomonadati</taxon>
        <taxon>Pseudomonadota</taxon>
        <taxon>Alphaproteobacteria</taxon>
        <taxon>Hyphomicrobiales</taxon>
        <taxon>Rhizobiaceae</taxon>
        <taxon>Sinorhizobium/Ensifer group</taxon>
        <taxon>Sinorhizobium</taxon>
    </lineage>
</organism>
<proteinExistence type="predicted"/>
<dbReference type="AlphaFoldDB" id="A0A2S3YVU6"/>